<dbReference type="PaxDb" id="6945-B7PAY6"/>
<dbReference type="HOGENOM" id="CLU_1995098_0_0_1"/>
<dbReference type="VEuPathDB" id="VectorBase:ISCI002719"/>
<protein>
    <submittedName>
        <fullName evidence="2 3">Uncharacterized protein</fullName>
    </submittedName>
</protein>
<evidence type="ECO:0000313" key="2">
    <source>
        <dbReference type="EMBL" id="EEC03758.1"/>
    </source>
</evidence>
<evidence type="ECO:0000313" key="4">
    <source>
        <dbReference type="Proteomes" id="UP000001555"/>
    </source>
</evidence>
<keyword evidence="1" id="KW-0812">Transmembrane</keyword>
<organism>
    <name type="scientific">Ixodes scapularis</name>
    <name type="common">Black-legged tick</name>
    <name type="synonym">Deer tick</name>
    <dbReference type="NCBI Taxonomy" id="6945"/>
    <lineage>
        <taxon>Eukaryota</taxon>
        <taxon>Metazoa</taxon>
        <taxon>Ecdysozoa</taxon>
        <taxon>Arthropoda</taxon>
        <taxon>Chelicerata</taxon>
        <taxon>Arachnida</taxon>
        <taxon>Acari</taxon>
        <taxon>Parasitiformes</taxon>
        <taxon>Ixodida</taxon>
        <taxon>Ixodoidea</taxon>
        <taxon>Ixodidae</taxon>
        <taxon>Ixodinae</taxon>
        <taxon>Ixodes</taxon>
    </lineage>
</organism>
<feature type="transmembrane region" description="Helical" evidence="1">
    <location>
        <begin position="12"/>
        <end position="35"/>
    </location>
</feature>
<reference evidence="2 4" key="1">
    <citation type="submission" date="2008-03" db="EMBL/GenBank/DDBJ databases">
        <title>Annotation of Ixodes scapularis.</title>
        <authorList>
            <consortium name="Ixodes scapularis Genome Project Consortium"/>
            <person name="Caler E."/>
            <person name="Hannick L.I."/>
            <person name="Bidwell S."/>
            <person name="Joardar V."/>
            <person name="Thiagarajan M."/>
            <person name="Amedeo P."/>
            <person name="Galinsky K.J."/>
            <person name="Schobel S."/>
            <person name="Inman J."/>
            <person name="Hostetler J."/>
            <person name="Miller J."/>
            <person name="Hammond M."/>
            <person name="Megy K."/>
            <person name="Lawson D."/>
            <person name="Kodira C."/>
            <person name="Sutton G."/>
            <person name="Meyer J."/>
            <person name="Hill C.A."/>
            <person name="Birren B."/>
            <person name="Nene V."/>
            <person name="Collins F."/>
            <person name="Alarcon-Chaidez F."/>
            <person name="Wikel S."/>
            <person name="Strausberg R."/>
        </authorList>
    </citation>
    <scope>NUCLEOTIDE SEQUENCE [LARGE SCALE GENOMIC DNA]</scope>
    <source>
        <strain evidence="4">Wikel</strain>
        <strain evidence="2">Wikel colony</strain>
    </source>
</reference>
<proteinExistence type="evidence at protein level"/>
<keyword evidence="1" id="KW-0472">Membrane</keyword>
<accession>B7PAY6</accession>
<keyword evidence="4" id="KW-1185">Reference proteome</keyword>
<evidence type="ECO:0000313" key="3">
    <source>
        <dbReference type="EnsemblMetazoa" id="ISCW002719-PA"/>
    </source>
</evidence>
<dbReference type="EMBL" id="ABJB010710600">
    <property type="status" value="NOT_ANNOTATED_CDS"/>
    <property type="molecule type" value="Genomic_DNA"/>
</dbReference>
<dbReference type="AlphaFoldDB" id="B7PAY6"/>
<dbReference type="EMBL" id="DS673776">
    <property type="protein sequence ID" value="EEC03758.1"/>
    <property type="molecule type" value="Genomic_DNA"/>
</dbReference>
<keyword evidence="5" id="KW-1267">Proteomics identification</keyword>
<dbReference type="VEuPathDB" id="VectorBase:ISCW002719"/>
<evidence type="ECO:0007829" key="5">
    <source>
        <dbReference type="PeptideAtlas" id="B7PAY6"/>
    </source>
</evidence>
<evidence type="ECO:0000256" key="1">
    <source>
        <dbReference type="SAM" id="Phobius"/>
    </source>
</evidence>
<dbReference type="InParanoid" id="B7PAY6"/>
<keyword evidence="1" id="KW-1133">Transmembrane helix</keyword>
<sequence length="125" mass="13797">MILCSLKTELLVLVRELVVFLFIRLADLLFTLWFWRTPKAKLPEVTDPLLLEPATLVASRIRAGKVTSALFLGSIKQGSLEDGGWAVAGHAERRALKATEAPLCFLGSVRFRSGGARKERLSDGF</sequence>
<dbReference type="Proteomes" id="UP000001555">
    <property type="component" value="Unassembled WGS sequence"/>
</dbReference>
<dbReference type="EnsemblMetazoa" id="ISCW002719-RA">
    <property type="protein sequence ID" value="ISCW002719-PA"/>
    <property type="gene ID" value="ISCW002719"/>
</dbReference>
<gene>
    <name evidence="2" type="ORF">IscW_ISCW002719</name>
</gene>
<name>B7PAY6_IXOSC</name>
<reference evidence="3" key="2">
    <citation type="submission" date="2020-05" db="UniProtKB">
        <authorList>
            <consortium name="EnsemblMetazoa"/>
        </authorList>
    </citation>
    <scope>IDENTIFICATION</scope>
    <source>
        <strain evidence="3">wikel</strain>
    </source>
</reference>
<dbReference type="OrthoDB" id="6428749at2759"/>
<dbReference type="VEuPathDB" id="VectorBase:ISCP_018217"/>